<sequence>MSADVPVRVDVPGPGLTARRTWRCALPEGEASIPCGGTHVRRTGELGGITVTLEAGEQSLTMRTTVTPGRRFG</sequence>
<organism evidence="2 3">
    <name type="scientific">Nonomuraea corallina</name>
    <dbReference type="NCBI Taxonomy" id="2989783"/>
    <lineage>
        <taxon>Bacteria</taxon>
        <taxon>Bacillati</taxon>
        <taxon>Actinomycetota</taxon>
        <taxon>Actinomycetes</taxon>
        <taxon>Streptosporangiales</taxon>
        <taxon>Streptosporangiaceae</taxon>
        <taxon>Nonomuraea</taxon>
    </lineage>
</organism>
<evidence type="ECO:0000313" key="3">
    <source>
        <dbReference type="Proteomes" id="UP001144036"/>
    </source>
</evidence>
<dbReference type="Proteomes" id="UP001144036">
    <property type="component" value="Unassembled WGS sequence"/>
</dbReference>
<feature type="domain" description="Threonyl/alanyl tRNA synthetase SAD" evidence="1">
    <location>
        <begin position="34"/>
        <end position="55"/>
    </location>
</feature>
<protein>
    <recommendedName>
        <fullName evidence="1">Threonyl/alanyl tRNA synthetase SAD domain-containing protein</fullName>
    </recommendedName>
</protein>
<gene>
    <name evidence="2" type="ORF">OUY22_32165</name>
</gene>
<dbReference type="Gene3D" id="3.30.980.10">
    <property type="entry name" value="Threonyl-trna Synthetase, Chain A, domain 2"/>
    <property type="match status" value="1"/>
</dbReference>
<dbReference type="InterPro" id="IPR018163">
    <property type="entry name" value="Thr/Ala-tRNA-synth_IIc_edit"/>
</dbReference>
<comment type="caution">
    <text evidence="2">The sequence shown here is derived from an EMBL/GenBank/DDBJ whole genome shotgun (WGS) entry which is preliminary data.</text>
</comment>
<dbReference type="EMBL" id="JAPNNL010000203">
    <property type="protein sequence ID" value="MDA0638089.1"/>
    <property type="molecule type" value="Genomic_DNA"/>
</dbReference>
<accession>A0ABT4SLV0</accession>
<dbReference type="Pfam" id="PF07973">
    <property type="entry name" value="tRNA_SAD"/>
    <property type="match status" value="1"/>
</dbReference>
<evidence type="ECO:0000313" key="2">
    <source>
        <dbReference type="EMBL" id="MDA0638089.1"/>
    </source>
</evidence>
<dbReference type="SUPFAM" id="SSF55186">
    <property type="entry name" value="ThrRS/AlaRS common domain"/>
    <property type="match status" value="1"/>
</dbReference>
<keyword evidence="3" id="KW-1185">Reference proteome</keyword>
<dbReference type="RefSeq" id="WP_270159015.1">
    <property type="nucleotide sequence ID" value="NZ_JAPNNL010000203.1"/>
</dbReference>
<evidence type="ECO:0000259" key="1">
    <source>
        <dbReference type="Pfam" id="PF07973"/>
    </source>
</evidence>
<dbReference type="InterPro" id="IPR012947">
    <property type="entry name" value="tRNA_SAD"/>
</dbReference>
<name>A0ABT4SLV0_9ACTN</name>
<reference evidence="2" key="1">
    <citation type="submission" date="2022-11" db="EMBL/GenBank/DDBJ databases">
        <title>Nonomuraea corallina sp. nov., a new species of the genus Nonomuraea isolated from sea side sediment in Thai sea.</title>
        <authorList>
            <person name="Ngamcharungchit C."/>
            <person name="Matsumoto A."/>
            <person name="Suriyachadkun C."/>
            <person name="Panbangred W."/>
            <person name="Inahashi Y."/>
            <person name="Intra B."/>
        </authorList>
    </citation>
    <scope>NUCLEOTIDE SEQUENCE</scope>
    <source>
        <strain evidence="2">MCN248</strain>
    </source>
</reference>
<proteinExistence type="predicted"/>